<dbReference type="EMBL" id="AP026867">
    <property type="protein sequence ID" value="BDS10338.1"/>
    <property type="molecule type" value="Genomic_DNA"/>
</dbReference>
<protein>
    <submittedName>
        <fullName evidence="1">Transposase</fullName>
    </submittedName>
</protein>
<dbReference type="KEGG" id="aup:AsAng_0022100"/>
<dbReference type="InterPro" id="IPR010921">
    <property type="entry name" value="Trp_repressor/repl_initiator"/>
</dbReference>
<evidence type="ECO:0000313" key="4">
    <source>
        <dbReference type="EMBL" id="BDS11514.1"/>
    </source>
</evidence>
<dbReference type="EMBL" id="AP026867">
    <property type="protein sequence ID" value="BDS11455.1"/>
    <property type="molecule type" value="Genomic_DNA"/>
</dbReference>
<dbReference type="AlphaFoldDB" id="A0A915YC28"/>
<evidence type="ECO:0000313" key="2">
    <source>
        <dbReference type="EMBL" id="BDS11455.1"/>
    </source>
</evidence>
<organism evidence="1 5">
    <name type="scientific">Aureispira anguillae</name>
    <dbReference type="NCBI Taxonomy" id="2864201"/>
    <lineage>
        <taxon>Bacteria</taxon>
        <taxon>Pseudomonadati</taxon>
        <taxon>Bacteroidota</taxon>
        <taxon>Saprospiria</taxon>
        <taxon>Saprospirales</taxon>
        <taxon>Saprospiraceae</taxon>
        <taxon>Aureispira</taxon>
    </lineage>
</organism>
<dbReference type="Pfam" id="PF01527">
    <property type="entry name" value="HTH_Tnp_1"/>
    <property type="match status" value="1"/>
</dbReference>
<dbReference type="EMBL" id="AP026867">
    <property type="protein sequence ID" value="BDS11496.1"/>
    <property type="molecule type" value="Genomic_DNA"/>
</dbReference>
<dbReference type="GO" id="GO:0043565">
    <property type="term" value="F:sequence-specific DNA binding"/>
    <property type="evidence" value="ECO:0007669"/>
    <property type="project" value="InterPro"/>
</dbReference>
<dbReference type="RefSeq" id="WP_264791660.1">
    <property type="nucleotide sequence ID" value="NZ_AP026867.1"/>
</dbReference>
<dbReference type="Gene3D" id="1.10.10.10">
    <property type="entry name" value="Winged helix-like DNA-binding domain superfamily/Winged helix DNA-binding domain"/>
    <property type="match status" value="1"/>
</dbReference>
<dbReference type="KEGG" id="aup:AsAng_0021690"/>
<gene>
    <name evidence="1" type="ORF">AsAng_0010460</name>
    <name evidence="2" type="ORF">AsAng_0021690</name>
    <name evidence="3" type="ORF">AsAng_0022100</name>
    <name evidence="4" type="ORF">AsAng_0022280</name>
</gene>
<keyword evidence="5" id="KW-1185">Reference proteome</keyword>
<dbReference type="GO" id="GO:0004803">
    <property type="term" value="F:transposase activity"/>
    <property type="evidence" value="ECO:0007669"/>
    <property type="project" value="InterPro"/>
</dbReference>
<dbReference type="GO" id="GO:0006313">
    <property type="term" value="P:DNA transposition"/>
    <property type="evidence" value="ECO:0007669"/>
    <property type="project" value="InterPro"/>
</dbReference>
<evidence type="ECO:0000313" key="1">
    <source>
        <dbReference type="EMBL" id="BDS10338.1"/>
    </source>
</evidence>
<reference evidence="1" key="1">
    <citation type="submission" date="2022-09" db="EMBL/GenBank/DDBJ databases">
        <title>Aureispira anguillicida sp. nov., isolated from Leptocephalus of Japanese eel Anguilla japonica.</title>
        <authorList>
            <person name="Yuasa K."/>
            <person name="Mekata T."/>
            <person name="Ikunari K."/>
        </authorList>
    </citation>
    <scope>NUCLEOTIDE SEQUENCE</scope>
    <source>
        <strain evidence="1">EL160426</strain>
    </source>
</reference>
<dbReference type="KEGG" id="aup:AsAng_0010460"/>
<dbReference type="EMBL" id="AP026867">
    <property type="protein sequence ID" value="BDS11514.1"/>
    <property type="molecule type" value="Genomic_DNA"/>
</dbReference>
<name>A0A915YC28_9BACT</name>
<dbReference type="InterPro" id="IPR002514">
    <property type="entry name" value="Transposase_8"/>
</dbReference>
<evidence type="ECO:0000313" key="5">
    <source>
        <dbReference type="Proteomes" id="UP001060919"/>
    </source>
</evidence>
<dbReference type="KEGG" id="aup:AsAng_0022280"/>
<sequence length="90" mass="10603">MKKRKFTAKFKTEVVLEALKEQSTLSELAQKYELAPTQIRTWKKQFLEGAEDIFEKPTSKQTEEEKEKDKLLQTIGKLKVENDFLKKVLK</sequence>
<evidence type="ECO:0000313" key="3">
    <source>
        <dbReference type="EMBL" id="BDS11496.1"/>
    </source>
</evidence>
<dbReference type="Proteomes" id="UP001060919">
    <property type="component" value="Chromosome"/>
</dbReference>
<proteinExistence type="predicted"/>
<dbReference type="SUPFAM" id="SSF48295">
    <property type="entry name" value="TrpR-like"/>
    <property type="match status" value="1"/>
</dbReference>
<accession>A0A915YC28</accession>
<dbReference type="InterPro" id="IPR036388">
    <property type="entry name" value="WH-like_DNA-bd_sf"/>
</dbReference>